<reference evidence="3 4" key="1">
    <citation type="submission" date="2020-10" db="EMBL/GenBank/DDBJ databases">
        <title>Draft genome of Ramlibacter aquaticus LMG 30558.</title>
        <authorList>
            <person name="Props R."/>
        </authorList>
    </citation>
    <scope>NUCLEOTIDE SEQUENCE [LARGE SCALE GENOMIC DNA]</scope>
    <source>
        <strain evidence="3 4">LMG 30558</strain>
    </source>
</reference>
<dbReference type="EMBL" id="JADDOJ010000048">
    <property type="protein sequence ID" value="MBE7941381.1"/>
    <property type="molecule type" value="Genomic_DNA"/>
</dbReference>
<dbReference type="Proteomes" id="UP000715965">
    <property type="component" value="Unassembled WGS sequence"/>
</dbReference>
<keyword evidence="4" id="KW-1185">Reference proteome</keyword>
<evidence type="ECO:0000256" key="2">
    <source>
        <dbReference type="SAM" id="Phobius"/>
    </source>
</evidence>
<gene>
    <name evidence="3" type="ORF">IM725_12455</name>
</gene>
<dbReference type="RefSeq" id="WP_193780921.1">
    <property type="nucleotide sequence ID" value="NZ_JADDOJ010000048.1"/>
</dbReference>
<feature type="transmembrane region" description="Helical" evidence="2">
    <location>
        <begin position="87"/>
        <end position="105"/>
    </location>
</feature>
<comment type="caution">
    <text evidence="3">The sequence shown here is derived from an EMBL/GenBank/DDBJ whole genome shotgun (WGS) entry which is preliminary data.</text>
</comment>
<organism evidence="3 4">
    <name type="scientific">Ramlibacter aquaticus</name>
    <dbReference type="NCBI Taxonomy" id="2780094"/>
    <lineage>
        <taxon>Bacteria</taxon>
        <taxon>Pseudomonadati</taxon>
        <taxon>Pseudomonadota</taxon>
        <taxon>Betaproteobacteria</taxon>
        <taxon>Burkholderiales</taxon>
        <taxon>Comamonadaceae</taxon>
        <taxon>Ramlibacter</taxon>
    </lineage>
</organism>
<keyword evidence="2" id="KW-0812">Transmembrane</keyword>
<keyword evidence="2" id="KW-0472">Membrane</keyword>
<evidence type="ECO:0000313" key="4">
    <source>
        <dbReference type="Proteomes" id="UP000715965"/>
    </source>
</evidence>
<keyword evidence="2" id="KW-1133">Transmembrane helix</keyword>
<protein>
    <submittedName>
        <fullName evidence="3">DUF883 family protein</fullName>
    </submittedName>
</protein>
<sequence length="112" mass="12255">MNSTRSFRDDTRALRDDAGGYADDARGLAAQALESTRDYANQALSRASDKMRDLRWGMKDMANRGASSMSEYTRATGRYVSEQPLKSALIAAAVGAAVAGLILAMRRNRNDY</sequence>
<proteinExistence type="predicted"/>
<name>A0ABR9SGB1_9BURK</name>
<evidence type="ECO:0000313" key="3">
    <source>
        <dbReference type="EMBL" id="MBE7941381.1"/>
    </source>
</evidence>
<evidence type="ECO:0000256" key="1">
    <source>
        <dbReference type="SAM" id="MobiDB-lite"/>
    </source>
</evidence>
<accession>A0ABR9SGB1</accession>
<feature type="region of interest" description="Disordered" evidence="1">
    <location>
        <begin position="1"/>
        <end position="21"/>
    </location>
</feature>